<sequence length="190" mass="21301">MPIDDTAHDHHTVNTLTRRAISSLQSHGISMRAFCVESPEDGDKPPDKWSDANTSASSLCQCPGFGLQSTSNRNNSIFNSGHGISMRAFCAESSEGGDKHQDKWRFGRFSLDTPPATPKRKGSSVIFPSSFELITMLKKWVVVVVEEEEEEEQQQQEQEQEQQQHLYLLVRTVTESPSYCVTLTLHESSL</sequence>
<name>A0AAV3Y0V5_9GAST</name>
<dbReference type="AlphaFoldDB" id="A0AAV3Y0V5"/>
<keyword evidence="2" id="KW-1185">Reference proteome</keyword>
<organism evidence="1 2">
    <name type="scientific">Plakobranchus ocellatus</name>
    <dbReference type="NCBI Taxonomy" id="259542"/>
    <lineage>
        <taxon>Eukaryota</taxon>
        <taxon>Metazoa</taxon>
        <taxon>Spiralia</taxon>
        <taxon>Lophotrochozoa</taxon>
        <taxon>Mollusca</taxon>
        <taxon>Gastropoda</taxon>
        <taxon>Heterobranchia</taxon>
        <taxon>Euthyneura</taxon>
        <taxon>Panpulmonata</taxon>
        <taxon>Sacoglossa</taxon>
        <taxon>Placobranchoidea</taxon>
        <taxon>Plakobranchidae</taxon>
        <taxon>Plakobranchus</taxon>
    </lineage>
</organism>
<protein>
    <submittedName>
        <fullName evidence="1">Uncharacterized protein</fullName>
    </submittedName>
</protein>
<reference evidence="1 2" key="1">
    <citation type="journal article" date="2021" name="Elife">
        <title>Chloroplast acquisition without the gene transfer in kleptoplastic sea slugs, Plakobranchus ocellatus.</title>
        <authorList>
            <person name="Maeda T."/>
            <person name="Takahashi S."/>
            <person name="Yoshida T."/>
            <person name="Shimamura S."/>
            <person name="Takaki Y."/>
            <person name="Nagai Y."/>
            <person name="Toyoda A."/>
            <person name="Suzuki Y."/>
            <person name="Arimoto A."/>
            <person name="Ishii H."/>
            <person name="Satoh N."/>
            <person name="Nishiyama T."/>
            <person name="Hasebe M."/>
            <person name="Maruyama T."/>
            <person name="Minagawa J."/>
            <person name="Obokata J."/>
            <person name="Shigenobu S."/>
        </authorList>
    </citation>
    <scope>NUCLEOTIDE SEQUENCE [LARGE SCALE GENOMIC DNA]</scope>
</reference>
<dbReference type="EMBL" id="BLXT01000403">
    <property type="protein sequence ID" value="GFN76573.1"/>
    <property type="molecule type" value="Genomic_DNA"/>
</dbReference>
<evidence type="ECO:0000313" key="2">
    <source>
        <dbReference type="Proteomes" id="UP000735302"/>
    </source>
</evidence>
<proteinExistence type="predicted"/>
<accession>A0AAV3Y0V5</accession>
<comment type="caution">
    <text evidence="1">The sequence shown here is derived from an EMBL/GenBank/DDBJ whole genome shotgun (WGS) entry which is preliminary data.</text>
</comment>
<gene>
    <name evidence="1" type="ORF">PoB_000307900</name>
</gene>
<evidence type="ECO:0000313" key="1">
    <source>
        <dbReference type="EMBL" id="GFN76573.1"/>
    </source>
</evidence>
<dbReference type="Proteomes" id="UP000735302">
    <property type="component" value="Unassembled WGS sequence"/>
</dbReference>